<keyword evidence="2" id="KW-1185">Reference proteome</keyword>
<proteinExistence type="predicted"/>
<protein>
    <submittedName>
        <fullName evidence="1">Uncharacterized protein</fullName>
    </submittedName>
</protein>
<dbReference type="AlphaFoldDB" id="A0AAD5W0V8"/>
<accession>A0AAD5W0V8</accession>
<evidence type="ECO:0000313" key="2">
    <source>
        <dbReference type="Proteomes" id="UP001213000"/>
    </source>
</evidence>
<name>A0AAD5W0V8_9AGAR</name>
<sequence length="264" mass="29560">MLFDHAIPSGSEFISPTQEMQNLELNGPDETSTNTLVQDALTNIFHPRQSALRAADSRCRLDDLLRGMLDYAPTPTGSRFVASALYSAHSNGDEAVIELAKAWLDHLFLPILMMARAEQVSGYISDTTVDRNSLRGRAAARERYHCPFTGYIEKSYAERLAWEGRDMSDVPLHHMKLAYILPRSLKHLSNSPVSQCIEGSRNVYQVRFPQARYYLSCGAATAQATYISDDPAIEVPDPELLRIRGAFTRVLNGCDVVNNFEEVF</sequence>
<comment type="caution">
    <text evidence="1">The sequence shown here is derived from an EMBL/GenBank/DDBJ whole genome shotgun (WGS) entry which is preliminary data.</text>
</comment>
<evidence type="ECO:0000313" key="1">
    <source>
        <dbReference type="EMBL" id="KAJ3570186.1"/>
    </source>
</evidence>
<gene>
    <name evidence="1" type="ORF">NP233_g4579</name>
</gene>
<reference evidence="1" key="1">
    <citation type="submission" date="2022-07" db="EMBL/GenBank/DDBJ databases">
        <title>Genome Sequence of Leucocoprinus birnbaumii.</title>
        <authorList>
            <person name="Buettner E."/>
        </authorList>
    </citation>
    <scope>NUCLEOTIDE SEQUENCE</scope>
    <source>
        <strain evidence="1">VT141</strain>
    </source>
</reference>
<dbReference type="Proteomes" id="UP001213000">
    <property type="component" value="Unassembled WGS sequence"/>
</dbReference>
<organism evidence="1 2">
    <name type="scientific">Leucocoprinus birnbaumii</name>
    <dbReference type="NCBI Taxonomy" id="56174"/>
    <lineage>
        <taxon>Eukaryota</taxon>
        <taxon>Fungi</taxon>
        <taxon>Dikarya</taxon>
        <taxon>Basidiomycota</taxon>
        <taxon>Agaricomycotina</taxon>
        <taxon>Agaricomycetes</taxon>
        <taxon>Agaricomycetidae</taxon>
        <taxon>Agaricales</taxon>
        <taxon>Agaricineae</taxon>
        <taxon>Agaricaceae</taxon>
        <taxon>Leucocoprinus</taxon>
    </lineage>
</organism>
<dbReference type="EMBL" id="JANIEX010000250">
    <property type="protein sequence ID" value="KAJ3570186.1"/>
    <property type="molecule type" value="Genomic_DNA"/>
</dbReference>